<reference evidence="1 2" key="1">
    <citation type="submission" date="2017-01" db="EMBL/GenBank/DDBJ databases">
        <authorList>
            <consortium name="Urmite Genomes"/>
        </authorList>
    </citation>
    <scope>NUCLEOTIDE SEQUENCE [LARGE SCALE GENOMIC DNA]</scope>
    <source>
        <strain evidence="1 2">AB308</strain>
    </source>
</reference>
<dbReference type="InterPro" id="IPR029058">
    <property type="entry name" value="AB_hydrolase_fold"/>
</dbReference>
<dbReference type="Gene3D" id="3.40.50.1820">
    <property type="entry name" value="alpha/beta hydrolase"/>
    <property type="match status" value="1"/>
</dbReference>
<organism evidence="1 2">
    <name type="scientific">Mycobacterium terramassiliense</name>
    <dbReference type="NCBI Taxonomy" id="1841859"/>
    <lineage>
        <taxon>Bacteria</taxon>
        <taxon>Bacillati</taxon>
        <taxon>Actinomycetota</taxon>
        <taxon>Actinomycetes</taxon>
        <taxon>Mycobacteriales</taxon>
        <taxon>Mycobacteriaceae</taxon>
        <taxon>Mycobacterium</taxon>
    </lineage>
</organism>
<dbReference type="STRING" id="1841859.GCA_900157385_01538"/>
<accession>A0A2U3N962</accession>
<dbReference type="AlphaFoldDB" id="A0A2U3N962"/>
<evidence type="ECO:0000313" key="1">
    <source>
        <dbReference type="EMBL" id="SPM28056.1"/>
    </source>
</evidence>
<name>A0A2U3N962_9MYCO</name>
<dbReference type="Proteomes" id="UP000241595">
    <property type="component" value="Unassembled WGS sequence"/>
</dbReference>
<sequence>VGVQLLATEPKVVDRAVLCGTFLNTLPLAQVTRRLLALPARNSMYRWMVRRYRITWQVKVPAAHIAEYREDVRLITSGQLADVTTAAAGFTLPDKLDKSESPTLFVTGGKELPVARRWAAALAQQMPNGVDRVATAMPHDWPTHYPDLFARTVDCWLTDSALPPEIASPHSVRR</sequence>
<evidence type="ECO:0000313" key="2">
    <source>
        <dbReference type="Proteomes" id="UP000241595"/>
    </source>
</evidence>
<dbReference type="EMBL" id="FTRV01000010">
    <property type="protein sequence ID" value="SPM28056.1"/>
    <property type="molecule type" value="Genomic_DNA"/>
</dbReference>
<gene>
    <name evidence="1" type="ORF">MTAB308_1541</name>
</gene>
<keyword evidence="1" id="KW-0378">Hydrolase</keyword>
<proteinExistence type="predicted"/>
<keyword evidence="2" id="KW-1185">Reference proteome</keyword>
<protein>
    <submittedName>
        <fullName evidence="1">Lysophospholipase, alpha-beta hydrolase superfamily</fullName>
    </submittedName>
</protein>
<dbReference type="GO" id="GO:0016787">
    <property type="term" value="F:hydrolase activity"/>
    <property type="evidence" value="ECO:0007669"/>
    <property type="project" value="UniProtKB-KW"/>
</dbReference>
<dbReference type="SUPFAM" id="SSF53474">
    <property type="entry name" value="alpha/beta-Hydrolases"/>
    <property type="match status" value="1"/>
</dbReference>
<feature type="non-terminal residue" evidence="1">
    <location>
        <position position="1"/>
    </location>
</feature>